<keyword evidence="3" id="KW-1185">Reference proteome</keyword>
<gene>
    <name evidence="2" type="ORF">V6N11_003832</name>
</gene>
<evidence type="ECO:0000256" key="1">
    <source>
        <dbReference type="SAM" id="MobiDB-lite"/>
    </source>
</evidence>
<evidence type="ECO:0000313" key="3">
    <source>
        <dbReference type="Proteomes" id="UP001396334"/>
    </source>
</evidence>
<name>A0ABR2SEG9_9ROSI</name>
<comment type="caution">
    <text evidence="2">The sequence shown here is derived from an EMBL/GenBank/DDBJ whole genome shotgun (WGS) entry which is preliminary data.</text>
</comment>
<organism evidence="2 3">
    <name type="scientific">Hibiscus sabdariffa</name>
    <name type="common">roselle</name>
    <dbReference type="NCBI Taxonomy" id="183260"/>
    <lineage>
        <taxon>Eukaryota</taxon>
        <taxon>Viridiplantae</taxon>
        <taxon>Streptophyta</taxon>
        <taxon>Embryophyta</taxon>
        <taxon>Tracheophyta</taxon>
        <taxon>Spermatophyta</taxon>
        <taxon>Magnoliopsida</taxon>
        <taxon>eudicotyledons</taxon>
        <taxon>Gunneridae</taxon>
        <taxon>Pentapetalae</taxon>
        <taxon>rosids</taxon>
        <taxon>malvids</taxon>
        <taxon>Malvales</taxon>
        <taxon>Malvaceae</taxon>
        <taxon>Malvoideae</taxon>
        <taxon>Hibiscus</taxon>
    </lineage>
</organism>
<feature type="compositionally biased region" description="Polar residues" evidence="1">
    <location>
        <begin position="46"/>
        <end position="58"/>
    </location>
</feature>
<reference evidence="2 3" key="1">
    <citation type="journal article" date="2024" name="G3 (Bethesda)">
        <title>Genome assembly of Hibiscus sabdariffa L. provides insights into metabolisms of medicinal natural products.</title>
        <authorList>
            <person name="Kim T."/>
        </authorList>
    </citation>
    <scope>NUCLEOTIDE SEQUENCE [LARGE SCALE GENOMIC DNA]</scope>
    <source>
        <strain evidence="2">TK-2024</strain>
        <tissue evidence="2">Old leaves</tissue>
    </source>
</reference>
<proteinExistence type="predicted"/>
<protein>
    <submittedName>
        <fullName evidence="2">Uncharacterized protein</fullName>
    </submittedName>
</protein>
<feature type="compositionally biased region" description="Basic and acidic residues" evidence="1">
    <location>
        <begin position="35"/>
        <end position="44"/>
    </location>
</feature>
<evidence type="ECO:0000313" key="2">
    <source>
        <dbReference type="EMBL" id="KAK9023622.1"/>
    </source>
</evidence>
<sequence>MNLSTKGEFPMPMSHHMRPPLSYLPSLELKIHEMKTKNQSDKTLDNPGTTYPASSSWETHSHAHPAASSSCLVQLRLAQAQV</sequence>
<accession>A0ABR2SEG9</accession>
<dbReference type="EMBL" id="JBBPBN010000015">
    <property type="protein sequence ID" value="KAK9023622.1"/>
    <property type="molecule type" value="Genomic_DNA"/>
</dbReference>
<feature type="region of interest" description="Disordered" evidence="1">
    <location>
        <begin position="35"/>
        <end position="69"/>
    </location>
</feature>
<dbReference type="Proteomes" id="UP001396334">
    <property type="component" value="Unassembled WGS sequence"/>
</dbReference>